<evidence type="ECO:0000259" key="2">
    <source>
        <dbReference type="Pfam" id="PF00486"/>
    </source>
</evidence>
<dbReference type="InterPro" id="IPR001867">
    <property type="entry name" value="OmpR/PhoB-type_DNA-bd"/>
</dbReference>
<keyword evidence="4" id="KW-1185">Reference proteome</keyword>
<dbReference type="HOGENOM" id="CLU_1189484_0_0_12"/>
<name>F4LIG2_TREBD</name>
<keyword evidence="1" id="KW-0238">DNA-binding</keyword>
<dbReference type="eggNOG" id="ENOG5030UX7">
    <property type="taxonomic scope" value="Bacteria"/>
</dbReference>
<dbReference type="RefSeq" id="WP_013757922.1">
    <property type="nucleotide sequence ID" value="NC_015500.1"/>
</dbReference>
<accession>F4LIG2</accession>
<organism evidence="3 4">
    <name type="scientific">Treponema brennaborense (strain DSM 12168 / CIP 105900 / DD5/3)</name>
    <dbReference type="NCBI Taxonomy" id="906968"/>
    <lineage>
        <taxon>Bacteria</taxon>
        <taxon>Pseudomonadati</taxon>
        <taxon>Spirochaetota</taxon>
        <taxon>Spirochaetia</taxon>
        <taxon>Spirochaetales</taxon>
        <taxon>Treponemataceae</taxon>
        <taxon>Treponema</taxon>
    </lineage>
</organism>
<reference evidence="4" key="1">
    <citation type="submission" date="2011-04" db="EMBL/GenBank/DDBJ databases">
        <title>The complete genome of Treponema brennaborense DSM 12168.</title>
        <authorList>
            <person name="Lucas S."/>
            <person name="Han J."/>
            <person name="Lapidus A."/>
            <person name="Bruce D."/>
            <person name="Goodwin L."/>
            <person name="Pitluck S."/>
            <person name="Peters L."/>
            <person name="Kyrpides N."/>
            <person name="Mavromatis K."/>
            <person name="Ivanova N."/>
            <person name="Mikhailova N."/>
            <person name="Pagani I."/>
            <person name="Teshima H."/>
            <person name="Detter J.C."/>
            <person name="Tapia R."/>
            <person name="Han C."/>
            <person name="Land M."/>
            <person name="Hauser L."/>
            <person name="Markowitz V."/>
            <person name="Cheng J.-F."/>
            <person name="Hugenholtz P."/>
            <person name="Woyke T."/>
            <person name="Wu D."/>
            <person name="Gronow S."/>
            <person name="Wellnitz S."/>
            <person name="Brambilla E."/>
            <person name="Klenk H.-P."/>
            <person name="Eisen J.A."/>
        </authorList>
    </citation>
    <scope>NUCLEOTIDE SEQUENCE [LARGE SCALE GENOMIC DNA]</scope>
    <source>
        <strain evidence="4">DSM 12168 / CIP 105900 / DD5/3</strain>
    </source>
</reference>
<dbReference type="Proteomes" id="UP000006546">
    <property type="component" value="Chromosome"/>
</dbReference>
<protein>
    <submittedName>
        <fullName evidence="3">Transcriptional regulator domain-containing protein</fullName>
    </submittedName>
</protein>
<dbReference type="Gene3D" id="1.10.10.10">
    <property type="entry name" value="Winged helix-like DNA-binding domain superfamily/Winged helix DNA-binding domain"/>
    <property type="match status" value="1"/>
</dbReference>
<proteinExistence type="predicted"/>
<evidence type="ECO:0000256" key="1">
    <source>
        <dbReference type="ARBA" id="ARBA00023125"/>
    </source>
</evidence>
<dbReference type="KEGG" id="tbe:Trebr_0766"/>
<dbReference type="GO" id="GO:0006355">
    <property type="term" value="P:regulation of DNA-templated transcription"/>
    <property type="evidence" value="ECO:0007669"/>
    <property type="project" value="InterPro"/>
</dbReference>
<sequence>MNTVFLAPHSELCSAYRQSLSAAGFANWEVSEFNALHQLFKQEEINVIFADYQMIDHKHFNVVTHITARRQDLVLFYFNQDTLPAGSVYEAWQDQLSQYFQSHNTPEMQHFLRIAAGAEQKPFDSPAPISYPAIEANYTKRREPFPVYFLDKGYPHTICKSAVVVLELLYKNRNEVVSLRQMETYLWQEHSEGHIKTLYTYIHSLRDLLHDSHKSPRKVVKVRKGYYSLLVAE</sequence>
<dbReference type="Pfam" id="PF00486">
    <property type="entry name" value="Trans_reg_C"/>
    <property type="match status" value="1"/>
</dbReference>
<feature type="domain" description="OmpR/PhoB-type" evidence="2">
    <location>
        <begin position="164"/>
        <end position="226"/>
    </location>
</feature>
<dbReference type="GO" id="GO:0000160">
    <property type="term" value="P:phosphorelay signal transduction system"/>
    <property type="evidence" value="ECO:0007669"/>
    <property type="project" value="InterPro"/>
</dbReference>
<dbReference type="GO" id="GO:0003677">
    <property type="term" value="F:DNA binding"/>
    <property type="evidence" value="ECO:0007669"/>
    <property type="project" value="UniProtKB-KW"/>
</dbReference>
<dbReference type="InterPro" id="IPR016032">
    <property type="entry name" value="Sig_transdc_resp-reg_C-effctor"/>
</dbReference>
<dbReference type="AlphaFoldDB" id="F4LIG2"/>
<evidence type="ECO:0000313" key="4">
    <source>
        <dbReference type="Proteomes" id="UP000006546"/>
    </source>
</evidence>
<dbReference type="SUPFAM" id="SSF46894">
    <property type="entry name" value="C-terminal effector domain of the bipartite response regulators"/>
    <property type="match status" value="1"/>
</dbReference>
<evidence type="ECO:0000313" key="3">
    <source>
        <dbReference type="EMBL" id="AEE16203.1"/>
    </source>
</evidence>
<gene>
    <name evidence="3" type="ordered locus">Trebr_0766</name>
</gene>
<dbReference type="OrthoDB" id="9844530at2"/>
<dbReference type="EMBL" id="CP002696">
    <property type="protein sequence ID" value="AEE16203.1"/>
    <property type="molecule type" value="Genomic_DNA"/>
</dbReference>
<dbReference type="InterPro" id="IPR036388">
    <property type="entry name" value="WH-like_DNA-bd_sf"/>
</dbReference>